<name>A0A1M5ARG9_9BACL</name>
<reference evidence="2 3" key="1">
    <citation type="submission" date="2016-11" db="EMBL/GenBank/DDBJ databases">
        <authorList>
            <person name="Jaros S."/>
            <person name="Januszkiewicz K."/>
            <person name="Wedrychowicz H."/>
        </authorList>
    </citation>
    <scope>NUCLEOTIDE SEQUENCE [LARGE SCALE GENOMIC DNA]</scope>
    <source>
        <strain evidence="2 3">DSM 44666</strain>
    </source>
</reference>
<dbReference type="RefSeq" id="WP_073157497.1">
    <property type="nucleotide sequence ID" value="NZ_FQVL01000015.1"/>
</dbReference>
<protein>
    <submittedName>
        <fullName evidence="2">Uncharacterized protein</fullName>
    </submittedName>
</protein>
<keyword evidence="1" id="KW-0812">Transmembrane</keyword>
<feature type="transmembrane region" description="Helical" evidence="1">
    <location>
        <begin position="30"/>
        <end position="54"/>
    </location>
</feature>
<gene>
    <name evidence="2" type="ORF">SAMN05444392_11557</name>
</gene>
<organism evidence="2 3">
    <name type="scientific">Seinonella peptonophila</name>
    <dbReference type="NCBI Taxonomy" id="112248"/>
    <lineage>
        <taxon>Bacteria</taxon>
        <taxon>Bacillati</taxon>
        <taxon>Bacillota</taxon>
        <taxon>Bacilli</taxon>
        <taxon>Bacillales</taxon>
        <taxon>Thermoactinomycetaceae</taxon>
        <taxon>Seinonella</taxon>
    </lineage>
</organism>
<keyword evidence="1" id="KW-0472">Membrane</keyword>
<evidence type="ECO:0000313" key="2">
    <source>
        <dbReference type="EMBL" id="SHF32774.1"/>
    </source>
</evidence>
<evidence type="ECO:0000256" key="1">
    <source>
        <dbReference type="SAM" id="Phobius"/>
    </source>
</evidence>
<keyword evidence="3" id="KW-1185">Reference proteome</keyword>
<evidence type="ECO:0000313" key="3">
    <source>
        <dbReference type="Proteomes" id="UP000184476"/>
    </source>
</evidence>
<accession>A0A1M5ARG9</accession>
<feature type="transmembrane region" description="Helical" evidence="1">
    <location>
        <begin position="74"/>
        <end position="96"/>
    </location>
</feature>
<dbReference type="AlphaFoldDB" id="A0A1M5ARG9"/>
<keyword evidence="1" id="KW-1133">Transmembrane helix</keyword>
<proteinExistence type="predicted"/>
<dbReference type="EMBL" id="FQVL01000015">
    <property type="protein sequence ID" value="SHF32774.1"/>
    <property type="molecule type" value="Genomic_DNA"/>
</dbReference>
<sequence length="154" mass="16680">MSKLNRSDQTLNRAYALSRQSKGLRVTSHIVSWAGIALLAVSLGSDVYAVSNMIEASRTPAVEQKLENSSEARIGIGTALISVLASIPFSYGSSALKKGASSKNQQARETFKSYVRGNPSAVTSKNLETKLLKLKDHYPVLGSYRIPAPNIKQR</sequence>
<dbReference type="Proteomes" id="UP000184476">
    <property type="component" value="Unassembled WGS sequence"/>
</dbReference>